<organism evidence="1 2">
    <name type="scientific">Pontibacillus yanchengensis</name>
    <dbReference type="NCBI Taxonomy" id="462910"/>
    <lineage>
        <taxon>Bacteria</taxon>
        <taxon>Bacillati</taxon>
        <taxon>Bacillota</taxon>
        <taxon>Bacilli</taxon>
        <taxon>Bacillales</taxon>
        <taxon>Bacillaceae</taxon>
        <taxon>Pontibacillus</taxon>
    </lineage>
</organism>
<accession>A0ACC7VL68</accession>
<sequence length="159" mass="18814">MCNKLNFEINDINKAEIEINIMNSNPSYNLVSKNKSTIKLQDIHSEYEESNKLNTTRLLIKQDDDYIGLVDYCLNNPSDNFPWISLFVIHKEFQGRGYSIEAYKEFEKLIRKKNKEKIRLAVHKENETGVRFWGKFGYTKFKEVLFEGKPHLCLEKELN</sequence>
<evidence type="ECO:0000313" key="1">
    <source>
        <dbReference type="EMBL" id="MYL54919.1"/>
    </source>
</evidence>
<gene>
    <name evidence="1" type="ORF">GLW08_16415</name>
</gene>
<dbReference type="Proteomes" id="UP000466692">
    <property type="component" value="Unassembled WGS sequence"/>
</dbReference>
<proteinExistence type="predicted"/>
<dbReference type="EMBL" id="WMEU01000006">
    <property type="protein sequence ID" value="MYL54919.1"/>
    <property type="molecule type" value="Genomic_DNA"/>
</dbReference>
<protein>
    <submittedName>
        <fullName evidence="1">GNAT family N-acetyltransferase</fullName>
    </submittedName>
</protein>
<comment type="caution">
    <text evidence="1">The sequence shown here is derived from an EMBL/GenBank/DDBJ whole genome shotgun (WGS) entry which is preliminary data.</text>
</comment>
<reference evidence="1" key="1">
    <citation type="submission" date="2019-11" db="EMBL/GenBank/DDBJ databases">
        <title>Genome sequences of 17 halophilic strains isolated from different environments.</title>
        <authorList>
            <person name="Furrow R.E."/>
        </authorList>
    </citation>
    <scope>NUCLEOTIDE SEQUENCE</scope>
    <source>
        <strain evidence="1">22510_22_Filter</strain>
    </source>
</reference>
<evidence type="ECO:0000313" key="2">
    <source>
        <dbReference type="Proteomes" id="UP000466692"/>
    </source>
</evidence>
<keyword evidence="2" id="KW-1185">Reference proteome</keyword>
<name>A0ACC7VL68_9BACI</name>